<name>A0A0F4QGW9_9GAMM</name>
<keyword evidence="1" id="KW-0732">Signal</keyword>
<proteinExistence type="predicted"/>
<evidence type="ECO:0000313" key="2">
    <source>
        <dbReference type="EMBL" id="KJZ06559.1"/>
    </source>
</evidence>
<protein>
    <submittedName>
        <fullName evidence="2">Uncharacterized protein</fullName>
    </submittedName>
</protein>
<organism evidence="2 3">
    <name type="scientific">Pseudoalteromonas rubra</name>
    <dbReference type="NCBI Taxonomy" id="43658"/>
    <lineage>
        <taxon>Bacteria</taxon>
        <taxon>Pseudomonadati</taxon>
        <taxon>Pseudomonadota</taxon>
        <taxon>Gammaproteobacteria</taxon>
        <taxon>Alteromonadales</taxon>
        <taxon>Pseudoalteromonadaceae</taxon>
        <taxon>Pseudoalteromonas</taxon>
    </lineage>
</organism>
<feature type="chain" id="PRO_5002475565" evidence="1">
    <location>
        <begin position="24"/>
        <end position="116"/>
    </location>
</feature>
<dbReference type="OrthoDB" id="6292536at2"/>
<evidence type="ECO:0000313" key="3">
    <source>
        <dbReference type="Proteomes" id="UP000033452"/>
    </source>
</evidence>
<evidence type="ECO:0000256" key="1">
    <source>
        <dbReference type="SAM" id="SignalP"/>
    </source>
</evidence>
<accession>A0A0F4QGW9</accession>
<dbReference type="PATRIC" id="fig|43658.5.peg.3993"/>
<dbReference type="EMBL" id="JXYA01000047">
    <property type="protein sequence ID" value="KJZ06559.1"/>
    <property type="molecule type" value="Genomic_DNA"/>
</dbReference>
<comment type="caution">
    <text evidence="2">The sequence shown here is derived from an EMBL/GenBank/DDBJ whole genome shotgun (WGS) entry which is preliminary data.</text>
</comment>
<keyword evidence="3" id="KW-1185">Reference proteome</keyword>
<sequence length="116" mass="11570">MTHLLRSVLCTALLGMVCTQAMANDSHASQASHHGSQASKYSALSVGESAVEGAKVSMIAVAIPVAVVGFGAISVGMASTKVAADLSDAASPKPLPICDDVLIAGPAPAQALNEEL</sequence>
<feature type="signal peptide" evidence="1">
    <location>
        <begin position="1"/>
        <end position="23"/>
    </location>
</feature>
<dbReference type="RefSeq" id="WP_046006529.1">
    <property type="nucleotide sequence ID" value="NZ_JXYA01000047.1"/>
</dbReference>
<gene>
    <name evidence="2" type="ORF">TW77_18875</name>
</gene>
<dbReference type="Proteomes" id="UP000033452">
    <property type="component" value="Unassembled WGS sequence"/>
</dbReference>
<dbReference type="AlphaFoldDB" id="A0A0F4QGW9"/>
<reference evidence="2 3" key="1">
    <citation type="journal article" date="2015" name="BMC Genomics">
        <title>Genome mining reveals unlocked bioactive potential of marine Gram-negative bacteria.</title>
        <authorList>
            <person name="Machado H."/>
            <person name="Sonnenschein E.C."/>
            <person name="Melchiorsen J."/>
            <person name="Gram L."/>
        </authorList>
    </citation>
    <scope>NUCLEOTIDE SEQUENCE [LARGE SCALE GENOMIC DNA]</scope>
    <source>
        <strain evidence="2 3">S2471</strain>
    </source>
</reference>